<keyword evidence="2" id="KW-0597">Phosphoprotein</keyword>
<evidence type="ECO:0000259" key="8">
    <source>
        <dbReference type="PROSITE" id="PS51848"/>
    </source>
</evidence>
<dbReference type="AlphaFoldDB" id="A0A8J2JX93"/>
<evidence type="ECO:0000256" key="4">
    <source>
        <dbReference type="ARBA" id="ARBA00023054"/>
    </source>
</evidence>
<feature type="compositionally biased region" description="Polar residues" evidence="6">
    <location>
        <begin position="509"/>
        <end position="530"/>
    </location>
</feature>
<dbReference type="InterPro" id="IPR001715">
    <property type="entry name" value="CH_dom"/>
</dbReference>
<evidence type="ECO:0000256" key="2">
    <source>
        <dbReference type="ARBA" id="ARBA00022553"/>
    </source>
</evidence>
<dbReference type="EMBL" id="CAJVCH010035885">
    <property type="protein sequence ID" value="CAG7716093.1"/>
    <property type="molecule type" value="Genomic_DNA"/>
</dbReference>
<keyword evidence="4 5" id="KW-0175">Coiled coil</keyword>
<dbReference type="PANTHER" id="PTHR23167:SF46">
    <property type="entry name" value="EPS15 HOMOLOGY DOMAIN CONTAINING PROTEIN-BINDING PROTEIN 1, ISOFORM F"/>
    <property type="match status" value="1"/>
</dbReference>
<dbReference type="CDD" id="cd21198">
    <property type="entry name" value="CH_EHBP"/>
    <property type="match status" value="1"/>
</dbReference>
<feature type="compositionally biased region" description="Basic and acidic residues" evidence="6">
    <location>
        <begin position="477"/>
        <end position="495"/>
    </location>
</feature>
<proteinExistence type="predicted"/>
<sequence>MTSLVCLGCTGDNTENKSPAGKKEGKTVSDSIGSARGDRSSLKPLNLKDPNYVEKVPVTGAGMVGTSNLSQDLLMWCKEVTKGYRGVKVTNMTTSWRNGLAFCALIHRFHPELIDFDKLSPHDIKGNCKTAFDAAESLGIPKVIDPSEMMLLPVPDKLTVMTYLFQLRTHFTGCLLEVQNIGATSSETSYVIGQKENEEDNALTKKIFQQEILNMKNKADNNRSSSSSREGSVGAESTNSNNSTNRNRLMSSLSSGGLITNNANSDSSKHEVPSRKSVSHSNSTSSVLSAIGARSTSPDKNSQGNASSPMSIQNFFNKFNSAGPEKREKSLSPTSGKSSILGRLNEIKNNLANNNSSKTASQTSPSDHRPPLMTRRQYTDPLGSDDEDDTAKSETPRRSSEPVTPVHRATIGVPDPEAPGLLDLSPTRKDNQNSQQKLLARHEELRERARLMLLDHSKRDGSTKGSPSSKPSTPNSQDEKERQQQLRERARRLIAEARQGVISPGMDMSRSSSHSGNDTPSGTPSSQRSLDSPGRSIVSTDAKNVCDNRNKELNGNFSSANTSEVSRNLVAENISTPGSVLSDINNKNVPSTALNNSSKSSKLKSFHTILDKLSPEREIQPKVVARRTKSYIQNELDALEREQEQIDEQARVLEQQLRTVMKDGNMDEEDALMCEWFTLVNKKNALIRRQMQLNILEKEEDLESKYEQLNAELRRILAKDGKTFYYSQVFLPSM</sequence>
<evidence type="ECO:0000256" key="3">
    <source>
        <dbReference type="ARBA" id="ARBA00022753"/>
    </source>
</evidence>
<dbReference type="Pfam" id="PF00307">
    <property type="entry name" value="CH"/>
    <property type="match status" value="1"/>
</dbReference>
<evidence type="ECO:0000259" key="7">
    <source>
        <dbReference type="PROSITE" id="PS50021"/>
    </source>
</evidence>
<feature type="compositionally biased region" description="Low complexity" evidence="6">
    <location>
        <begin position="463"/>
        <end position="474"/>
    </location>
</feature>
<dbReference type="Pfam" id="PF12130">
    <property type="entry name" value="bMERB_dom"/>
    <property type="match status" value="1"/>
</dbReference>
<comment type="caution">
    <text evidence="9">The sequence shown here is derived from an EMBL/GenBank/DDBJ whole genome shotgun (WGS) entry which is preliminary data.</text>
</comment>
<evidence type="ECO:0000256" key="1">
    <source>
        <dbReference type="ARBA" id="ARBA00004177"/>
    </source>
</evidence>
<dbReference type="PROSITE" id="PS51848">
    <property type="entry name" value="BMERB"/>
    <property type="match status" value="1"/>
</dbReference>
<evidence type="ECO:0000313" key="9">
    <source>
        <dbReference type="EMBL" id="CAG7716093.1"/>
    </source>
</evidence>
<feature type="region of interest" description="Disordered" evidence="6">
    <location>
        <begin position="16"/>
        <end position="46"/>
    </location>
</feature>
<feature type="compositionally biased region" description="Basic and acidic residues" evidence="6">
    <location>
        <begin position="453"/>
        <end position="462"/>
    </location>
</feature>
<evidence type="ECO:0000256" key="6">
    <source>
        <dbReference type="SAM" id="MobiDB-lite"/>
    </source>
</evidence>
<dbReference type="GO" id="GO:0005768">
    <property type="term" value="C:endosome"/>
    <property type="evidence" value="ECO:0007669"/>
    <property type="project" value="UniProtKB-SubCell"/>
</dbReference>
<dbReference type="PANTHER" id="PTHR23167">
    <property type="entry name" value="CALPONIN HOMOLOGY DOMAIN-CONTAINING PROTEIN DDB_G0272472-RELATED"/>
    <property type="match status" value="1"/>
</dbReference>
<accession>A0A8J2JX93</accession>
<dbReference type="Proteomes" id="UP000708208">
    <property type="component" value="Unassembled WGS sequence"/>
</dbReference>
<evidence type="ECO:0000256" key="5">
    <source>
        <dbReference type="SAM" id="Coils"/>
    </source>
</evidence>
<gene>
    <name evidence="9" type="ORF">AFUS01_LOCUS5622</name>
</gene>
<feature type="compositionally biased region" description="Low complexity" evidence="6">
    <location>
        <begin position="223"/>
        <end position="255"/>
    </location>
</feature>
<dbReference type="InterPro" id="IPR050540">
    <property type="entry name" value="F-actin_Monoox_Mical"/>
</dbReference>
<organism evidence="9 10">
    <name type="scientific">Allacma fusca</name>
    <dbReference type="NCBI Taxonomy" id="39272"/>
    <lineage>
        <taxon>Eukaryota</taxon>
        <taxon>Metazoa</taxon>
        <taxon>Ecdysozoa</taxon>
        <taxon>Arthropoda</taxon>
        <taxon>Hexapoda</taxon>
        <taxon>Collembola</taxon>
        <taxon>Symphypleona</taxon>
        <taxon>Sminthuridae</taxon>
        <taxon>Allacma</taxon>
    </lineage>
</organism>
<name>A0A8J2JX93_9HEXA</name>
<feature type="region of interest" description="Disordered" evidence="6">
    <location>
        <begin position="453"/>
        <end position="550"/>
    </location>
</feature>
<dbReference type="SMART" id="SM01203">
    <property type="entry name" value="DUF3585"/>
    <property type="match status" value="1"/>
</dbReference>
<feature type="region of interest" description="Disordered" evidence="6">
    <location>
        <begin position="215"/>
        <end position="438"/>
    </location>
</feature>
<evidence type="ECO:0000313" key="10">
    <source>
        <dbReference type="Proteomes" id="UP000708208"/>
    </source>
</evidence>
<dbReference type="SMART" id="SM00033">
    <property type="entry name" value="CH"/>
    <property type="match status" value="1"/>
</dbReference>
<feature type="coiled-coil region" evidence="5">
    <location>
        <begin position="692"/>
        <end position="719"/>
    </location>
</feature>
<feature type="compositionally biased region" description="Polar residues" evidence="6">
    <location>
        <begin position="257"/>
        <end position="266"/>
    </location>
</feature>
<dbReference type="OrthoDB" id="5972258at2759"/>
<feature type="coiled-coil region" evidence="5">
    <location>
        <begin position="629"/>
        <end position="659"/>
    </location>
</feature>
<keyword evidence="10" id="KW-1185">Reference proteome</keyword>
<keyword evidence="3" id="KW-0967">Endosome</keyword>
<feature type="compositionally biased region" description="Basic and acidic residues" evidence="6">
    <location>
        <begin position="390"/>
        <end position="400"/>
    </location>
</feature>
<feature type="compositionally biased region" description="Polar residues" evidence="6">
    <location>
        <begin position="294"/>
        <end position="320"/>
    </location>
</feature>
<dbReference type="FunFam" id="1.10.418.10:FF:000023">
    <property type="entry name" value="EH domain-binding protein 1 isoform X1"/>
    <property type="match status" value="1"/>
</dbReference>
<dbReference type="PROSITE" id="PS50021">
    <property type="entry name" value="CH"/>
    <property type="match status" value="1"/>
</dbReference>
<reference evidence="9" key="1">
    <citation type="submission" date="2021-06" db="EMBL/GenBank/DDBJ databases">
        <authorList>
            <person name="Hodson N. C."/>
            <person name="Mongue J. A."/>
            <person name="Jaron S. K."/>
        </authorList>
    </citation>
    <scope>NUCLEOTIDE SEQUENCE</scope>
</reference>
<feature type="domain" description="Calponin-homology (CH)" evidence="7">
    <location>
        <begin position="67"/>
        <end position="172"/>
    </location>
</feature>
<feature type="compositionally biased region" description="Polar residues" evidence="6">
    <location>
        <begin position="356"/>
        <end position="365"/>
    </location>
</feature>
<feature type="domain" description="BMERB" evidence="8">
    <location>
        <begin position="617"/>
        <end position="734"/>
    </location>
</feature>
<comment type="subcellular location">
    <subcellularLocation>
        <location evidence="1">Endosome</location>
    </subcellularLocation>
</comment>
<feature type="compositionally biased region" description="Low complexity" evidence="6">
    <location>
        <begin position="275"/>
        <end position="289"/>
    </location>
</feature>
<protein>
    <recommendedName>
        <fullName evidence="11">EH domain-binding protein 1</fullName>
    </recommendedName>
</protein>
<dbReference type="InterPro" id="IPR022735">
    <property type="entry name" value="bMERB_dom"/>
</dbReference>
<evidence type="ECO:0008006" key="11">
    <source>
        <dbReference type="Google" id="ProtNLM"/>
    </source>
</evidence>